<dbReference type="RefSeq" id="XP_026602646.1">
    <property type="nucleotide sequence ID" value="XM_026748342.1"/>
</dbReference>
<dbReference type="Proteomes" id="UP000256690">
    <property type="component" value="Unassembled WGS sequence"/>
</dbReference>
<sequence>MSPTIAKKHTPFWIPVWLQQTRLCHPDGQPTYALRILFYVQTGSWALLFFAIAVCLCFWFFRAWPLIDRKYCPKIIECSDPCVIEADPDIAGIGVNHSLLETLKRLLTPRTFNIDAHCSVYANDMQHLHLRSVFEPRPDQLYIWDPRHHVLGRGRHGRDISLARRAEPSSCDYCSAAAHYHALADAHSRVLDGQIAWYIHSAASTADLVHLQHSGPCCQPAQPIFKAGRVFAHHISMAQDASMGVWAISSFCLFEDPVFPTMPQGLDTLQNFDAFEQSLARRGSGP</sequence>
<dbReference type="GeneID" id="38116696"/>
<keyword evidence="1" id="KW-0472">Membrane</keyword>
<reference evidence="2 3" key="1">
    <citation type="journal article" date="2018" name="IMA Fungus">
        <title>IMA Genome-F 9: Draft genome sequence of Annulohypoxylon stygium, Aspergillus mulundensis, Berkeleyomyces basicola (syn. Thielaviopsis basicola), Ceratocystis smalleyi, two Cercospora beticola strains, Coleophoma cylindrospora, Fusarium fracticaudum, Phialophora cf. hyalina, and Morchella septimelata.</title>
        <authorList>
            <person name="Wingfield B.D."/>
            <person name="Bills G.F."/>
            <person name="Dong Y."/>
            <person name="Huang W."/>
            <person name="Nel W.J."/>
            <person name="Swalarsk-Parry B.S."/>
            <person name="Vaghefi N."/>
            <person name="Wilken P.M."/>
            <person name="An Z."/>
            <person name="de Beer Z.W."/>
            <person name="De Vos L."/>
            <person name="Chen L."/>
            <person name="Duong T.A."/>
            <person name="Gao Y."/>
            <person name="Hammerbacher A."/>
            <person name="Kikkert J.R."/>
            <person name="Li Y."/>
            <person name="Li H."/>
            <person name="Li K."/>
            <person name="Li Q."/>
            <person name="Liu X."/>
            <person name="Ma X."/>
            <person name="Naidoo K."/>
            <person name="Pethybridge S.J."/>
            <person name="Sun J."/>
            <person name="Steenkamp E.T."/>
            <person name="van der Nest M.A."/>
            <person name="van Wyk S."/>
            <person name="Wingfield M.J."/>
            <person name="Xiong C."/>
            <person name="Yue Q."/>
            <person name="Zhang X."/>
        </authorList>
    </citation>
    <scope>NUCLEOTIDE SEQUENCE [LARGE SCALE GENOMIC DNA]</scope>
    <source>
        <strain evidence="2 3">DSM 5745</strain>
    </source>
</reference>
<dbReference type="OrthoDB" id="4744076at2759"/>
<proteinExistence type="predicted"/>
<dbReference type="EMBL" id="PVWQ01000007">
    <property type="protein sequence ID" value="RDW76334.1"/>
    <property type="molecule type" value="Genomic_DNA"/>
</dbReference>
<evidence type="ECO:0000256" key="1">
    <source>
        <dbReference type="SAM" id="Phobius"/>
    </source>
</evidence>
<keyword evidence="3" id="KW-1185">Reference proteome</keyword>
<name>A0A3D8RR40_9EURO</name>
<comment type="caution">
    <text evidence="2">The sequence shown here is derived from an EMBL/GenBank/DDBJ whole genome shotgun (WGS) entry which is preliminary data.</text>
</comment>
<evidence type="ECO:0000313" key="3">
    <source>
        <dbReference type="Proteomes" id="UP000256690"/>
    </source>
</evidence>
<keyword evidence="1" id="KW-0812">Transmembrane</keyword>
<protein>
    <submittedName>
        <fullName evidence="2">Uncharacterized protein</fullName>
    </submittedName>
</protein>
<accession>A0A3D8RR40</accession>
<feature type="transmembrane region" description="Helical" evidence="1">
    <location>
        <begin position="36"/>
        <end position="61"/>
    </location>
</feature>
<gene>
    <name evidence="2" type="ORF">DSM5745_06326</name>
</gene>
<organism evidence="2 3">
    <name type="scientific">Aspergillus mulundensis</name>
    <dbReference type="NCBI Taxonomy" id="1810919"/>
    <lineage>
        <taxon>Eukaryota</taxon>
        <taxon>Fungi</taxon>
        <taxon>Dikarya</taxon>
        <taxon>Ascomycota</taxon>
        <taxon>Pezizomycotina</taxon>
        <taxon>Eurotiomycetes</taxon>
        <taxon>Eurotiomycetidae</taxon>
        <taxon>Eurotiales</taxon>
        <taxon>Aspergillaceae</taxon>
        <taxon>Aspergillus</taxon>
        <taxon>Aspergillus subgen. Nidulantes</taxon>
    </lineage>
</organism>
<evidence type="ECO:0000313" key="2">
    <source>
        <dbReference type="EMBL" id="RDW76334.1"/>
    </source>
</evidence>
<dbReference type="AlphaFoldDB" id="A0A3D8RR40"/>
<keyword evidence="1" id="KW-1133">Transmembrane helix</keyword>